<keyword evidence="3" id="KW-0808">Transferase</keyword>
<dbReference type="GO" id="GO:0009307">
    <property type="term" value="P:DNA restriction-modification system"/>
    <property type="evidence" value="ECO:0007669"/>
    <property type="project" value="UniProtKB-KW"/>
</dbReference>
<dbReference type="GO" id="GO:0009007">
    <property type="term" value="F:site-specific DNA-methyltransferase (adenine-specific) activity"/>
    <property type="evidence" value="ECO:0007669"/>
    <property type="project" value="UniProtKB-EC"/>
</dbReference>
<dbReference type="InterPro" id="IPR029063">
    <property type="entry name" value="SAM-dependent_MTases_sf"/>
</dbReference>
<dbReference type="CDD" id="cd02440">
    <property type="entry name" value="AdoMet_MTases"/>
    <property type="match status" value="1"/>
</dbReference>
<dbReference type="PRINTS" id="PR00507">
    <property type="entry name" value="N12N6MTFRASE"/>
</dbReference>
<evidence type="ECO:0000256" key="2">
    <source>
        <dbReference type="ARBA" id="ARBA00022603"/>
    </source>
</evidence>
<dbReference type="PANTHER" id="PTHR33841">
    <property type="entry name" value="DNA METHYLTRANSFERASE YEEA-RELATED"/>
    <property type="match status" value="1"/>
</dbReference>
<dbReference type="GO" id="GO:0003677">
    <property type="term" value="F:DNA binding"/>
    <property type="evidence" value="ECO:0007669"/>
    <property type="project" value="UniProtKB-KW"/>
</dbReference>
<dbReference type="InterPro" id="IPR002052">
    <property type="entry name" value="DNA_methylase_N6_adenine_CS"/>
</dbReference>
<gene>
    <name evidence="9" type="ORF">Ga0061068_104208</name>
</gene>
<dbReference type="PROSITE" id="PS00092">
    <property type="entry name" value="N6_MTASE"/>
    <property type="match status" value="1"/>
</dbReference>
<keyword evidence="4" id="KW-0949">S-adenosyl-L-methionine</keyword>
<dbReference type="Proteomes" id="UP000182108">
    <property type="component" value="Unassembled WGS sequence"/>
</dbReference>
<evidence type="ECO:0000256" key="5">
    <source>
        <dbReference type="ARBA" id="ARBA00022747"/>
    </source>
</evidence>
<reference evidence="10" key="1">
    <citation type="submission" date="2015-08" db="EMBL/GenBank/DDBJ databases">
        <authorList>
            <person name="Babu N.S."/>
            <person name="Beckwith C.J."/>
            <person name="Beseler K.G."/>
            <person name="Brison A."/>
            <person name="Carone J.V."/>
            <person name="Caskin T.P."/>
            <person name="Diamond M."/>
            <person name="Durham M.E."/>
            <person name="Foxe J.M."/>
            <person name="Go M."/>
            <person name="Henderson B.A."/>
            <person name="Jones I.B."/>
            <person name="McGettigan J.A."/>
            <person name="Micheletti S.J."/>
            <person name="Nasrallah M.E."/>
            <person name="Ortiz D."/>
            <person name="Piller C.R."/>
            <person name="Privatt S.R."/>
            <person name="Schneider S.L."/>
            <person name="Sharp S."/>
            <person name="Smith T.C."/>
            <person name="Stanton J.D."/>
            <person name="Ullery H.E."/>
            <person name="Wilson R.J."/>
            <person name="Serrano M.G."/>
            <person name="Buck G."/>
            <person name="Lee V."/>
            <person name="Wang Y."/>
            <person name="Carvalho R."/>
            <person name="Voegtly L."/>
            <person name="Shi R."/>
            <person name="Duckworth R."/>
            <person name="Johnson A."/>
            <person name="Loviza R."/>
            <person name="Walstead R."/>
            <person name="Shah Z."/>
            <person name="Kiflezghi M."/>
            <person name="Wade K."/>
            <person name="Ball S.L."/>
            <person name="Bradley K.W."/>
            <person name="Asai D.J."/>
            <person name="Bowman C.A."/>
            <person name="Russell D.A."/>
            <person name="Pope W.H."/>
            <person name="Jacobs-Sera D."/>
            <person name="Hendrix R.W."/>
            <person name="Hatfull G.F."/>
        </authorList>
    </citation>
    <scope>NUCLEOTIDE SEQUENCE [LARGE SCALE GENOMIC DNA]</scope>
    <source>
        <strain evidence="10">JCM 19170</strain>
    </source>
</reference>
<dbReference type="Pfam" id="PF07669">
    <property type="entry name" value="Eco57I"/>
    <property type="match status" value="1"/>
</dbReference>
<keyword evidence="6" id="KW-0238">DNA-binding</keyword>
<evidence type="ECO:0000313" key="9">
    <source>
        <dbReference type="EMBL" id="CUB07094.1"/>
    </source>
</evidence>
<dbReference type="RefSeq" id="WP_055423388.1">
    <property type="nucleotide sequence ID" value="NZ_CYHH01000004.1"/>
</dbReference>
<keyword evidence="10" id="KW-1185">Reference proteome</keyword>
<dbReference type="SUPFAM" id="SSF53335">
    <property type="entry name" value="S-adenosyl-L-methionine-dependent methyltransferases"/>
    <property type="match status" value="1"/>
</dbReference>
<accession>A0A0K6IVK9</accession>
<dbReference type="EMBL" id="CYHH01000004">
    <property type="protein sequence ID" value="CUB07094.1"/>
    <property type="molecule type" value="Genomic_DNA"/>
</dbReference>
<protein>
    <recommendedName>
        <fullName evidence="1">site-specific DNA-methyltransferase (adenine-specific)</fullName>
        <ecNumber evidence="1">2.1.1.72</ecNumber>
    </recommendedName>
</protein>
<keyword evidence="5" id="KW-0680">Restriction system</keyword>
<evidence type="ECO:0000256" key="4">
    <source>
        <dbReference type="ARBA" id="ARBA00022691"/>
    </source>
</evidence>
<evidence type="ECO:0000256" key="3">
    <source>
        <dbReference type="ARBA" id="ARBA00022679"/>
    </source>
</evidence>
<keyword evidence="2 9" id="KW-0489">Methyltransferase</keyword>
<dbReference type="InterPro" id="IPR050953">
    <property type="entry name" value="N4_N6_ade-DNA_methylase"/>
</dbReference>
<dbReference type="Gene3D" id="3.40.50.150">
    <property type="entry name" value="Vaccinia Virus protein VP39"/>
    <property type="match status" value="1"/>
</dbReference>
<sequence length="425" mass="48279">MIEEIPPDALGQVFTPEPVVRAMLCLRRRRGRVLEPACGDGAFLRFLEPGALACELDPRVCPPRACRLDFFALPEHEKFDTIIGNPPYVRRRDVLPETAARLDSHLLDGHANLYLHFIEKAVRHLEPGGELIFITPRDFLKATAARRLNRWLLTEGSFTEVIDTGDARLFAGAVPNCLIWRFERGRRAHTLRYAELGREAGWQERLAALAAVLPAPEDEAPPPWEARTVLEHDGHLAFVRGTYPLRLSQIARVCVGAVSGADEIYADPRWANREFVCSSTVRDGRTRPMRFVRPGEPPPVELLPFRERLLARRVRDFDEHNWWEWGRTHRESDAPRVYVNGRTRAPRPFFVHPCRDWDGSVLAIFPHDPQLDVDALAAALNDEVPWAELGFVCDGRFLFSQRSLERAPLPASFTRFLPGQCDDAA</sequence>
<dbReference type="AlphaFoldDB" id="A0A0K6IVK9"/>
<dbReference type="EC" id="2.1.1.72" evidence="1"/>
<name>A0A0K6IVK9_9PROT</name>
<evidence type="ECO:0000259" key="8">
    <source>
        <dbReference type="Pfam" id="PF07669"/>
    </source>
</evidence>
<evidence type="ECO:0000313" key="10">
    <source>
        <dbReference type="Proteomes" id="UP000182108"/>
    </source>
</evidence>
<comment type="catalytic activity">
    <reaction evidence="7">
        <text>a 2'-deoxyadenosine in DNA + S-adenosyl-L-methionine = an N(6)-methyl-2'-deoxyadenosine in DNA + S-adenosyl-L-homocysteine + H(+)</text>
        <dbReference type="Rhea" id="RHEA:15197"/>
        <dbReference type="Rhea" id="RHEA-COMP:12418"/>
        <dbReference type="Rhea" id="RHEA-COMP:12419"/>
        <dbReference type="ChEBI" id="CHEBI:15378"/>
        <dbReference type="ChEBI" id="CHEBI:57856"/>
        <dbReference type="ChEBI" id="CHEBI:59789"/>
        <dbReference type="ChEBI" id="CHEBI:90615"/>
        <dbReference type="ChEBI" id="CHEBI:90616"/>
        <dbReference type="EC" id="2.1.1.72"/>
    </reaction>
</comment>
<dbReference type="InterPro" id="IPR011639">
    <property type="entry name" value="MethylTrfase_TaqI-like_dom"/>
</dbReference>
<proteinExistence type="predicted"/>
<dbReference type="PANTHER" id="PTHR33841:SF6">
    <property type="entry name" value="TYPE II METHYLTRANSFERASE M.HINDII"/>
    <property type="match status" value="1"/>
</dbReference>
<organism evidence="9 10">
    <name type="scientific">Tepidiphilus thermophilus</name>
    <dbReference type="NCBI Taxonomy" id="876478"/>
    <lineage>
        <taxon>Bacteria</taxon>
        <taxon>Pseudomonadati</taxon>
        <taxon>Pseudomonadota</taxon>
        <taxon>Hydrogenophilia</taxon>
        <taxon>Hydrogenophilales</taxon>
        <taxon>Hydrogenophilaceae</taxon>
        <taxon>Tepidiphilus</taxon>
    </lineage>
</organism>
<evidence type="ECO:0000256" key="7">
    <source>
        <dbReference type="ARBA" id="ARBA00047942"/>
    </source>
</evidence>
<feature type="domain" description="Type II methyltransferase M.TaqI-like" evidence="8">
    <location>
        <begin position="70"/>
        <end position="170"/>
    </location>
</feature>
<evidence type="ECO:0000256" key="6">
    <source>
        <dbReference type="ARBA" id="ARBA00023125"/>
    </source>
</evidence>
<dbReference type="OrthoDB" id="32195at2"/>
<dbReference type="GO" id="GO:0032259">
    <property type="term" value="P:methylation"/>
    <property type="evidence" value="ECO:0007669"/>
    <property type="project" value="UniProtKB-KW"/>
</dbReference>
<evidence type="ECO:0000256" key="1">
    <source>
        <dbReference type="ARBA" id="ARBA00011900"/>
    </source>
</evidence>